<dbReference type="AlphaFoldDB" id="A0A5N0TNB4"/>
<protein>
    <submittedName>
        <fullName evidence="1">DUF1801 domain-containing protein</fullName>
    </submittedName>
</protein>
<sequence>MSTTKTDNATKDLQAVSEKIAEWPEPFATIGARLHETILTAGPKLKPRLWYGMPGYAVGRSTPVLVFFRVDDGVMSFGLSEKATVEREAGSTLRPSAWFLEEIDDATLRKIADLVRTAFSRSATPD</sequence>
<dbReference type="RefSeq" id="WP_150891814.1">
    <property type="nucleotide sequence ID" value="NZ_VYUY01000003.1"/>
</dbReference>
<organism evidence="1 2">
    <name type="scientific">Microbacterium caowuchunii</name>
    <dbReference type="NCBI Taxonomy" id="2614638"/>
    <lineage>
        <taxon>Bacteria</taxon>
        <taxon>Bacillati</taxon>
        <taxon>Actinomycetota</taxon>
        <taxon>Actinomycetes</taxon>
        <taxon>Micrococcales</taxon>
        <taxon>Microbacteriaceae</taxon>
        <taxon>Microbacterium</taxon>
    </lineage>
</organism>
<dbReference type="EMBL" id="VYUY01000003">
    <property type="protein sequence ID" value="KAA9135961.1"/>
    <property type="molecule type" value="Genomic_DNA"/>
</dbReference>
<evidence type="ECO:0000313" key="1">
    <source>
        <dbReference type="EMBL" id="KAA9135961.1"/>
    </source>
</evidence>
<dbReference type="SUPFAM" id="SSF159888">
    <property type="entry name" value="YdhG-like"/>
    <property type="match status" value="1"/>
</dbReference>
<gene>
    <name evidence="1" type="ORF">F6B40_01935</name>
</gene>
<name>A0A5N0TNB4_9MICO</name>
<proteinExistence type="predicted"/>
<evidence type="ECO:0000313" key="2">
    <source>
        <dbReference type="Proteomes" id="UP000326838"/>
    </source>
</evidence>
<reference evidence="2" key="1">
    <citation type="submission" date="2019-09" db="EMBL/GenBank/DDBJ databases">
        <title>Mumia zhuanghuii sp. nov. isolated from the intestinal contents of plateau pika (Ochotona curzoniae) in the Qinghai-Tibet plateau of China.</title>
        <authorList>
            <person name="Tian Z."/>
        </authorList>
    </citation>
    <scope>NUCLEOTIDE SEQUENCE [LARGE SCALE GENOMIC DNA]</scope>
    <source>
        <strain evidence="2">L-033</strain>
    </source>
</reference>
<accession>A0A5N0TNB4</accession>
<dbReference type="Proteomes" id="UP000326838">
    <property type="component" value="Unassembled WGS sequence"/>
</dbReference>
<keyword evidence="2" id="KW-1185">Reference proteome</keyword>
<comment type="caution">
    <text evidence="1">The sequence shown here is derived from an EMBL/GenBank/DDBJ whole genome shotgun (WGS) entry which is preliminary data.</text>
</comment>